<feature type="transmembrane region" description="Helical" evidence="6">
    <location>
        <begin position="259"/>
        <end position="281"/>
    </location>
</feature>
<keyword evidence="7" id="KW-1185">Reference proteome</keyword>
<dbReference type="InterPro" id="IPR011701">
    <property type="entry name" value="MFS"/>
</dbReference>
<dbReference type="InterPro" id="IPR036259">
    <property type="entry name" value="MFS_trans_sf"/>
</dbReference>
<dbReference type="SUPFAM" id="SSF103473">
    <property type="entry name" value="MFS general substrate transporter"/>
    <property type="match status" value="1"/>
</dbReference>
<feature type="compositionally biased region" description="Basic residues" evidence="5">
    <location>
        <begin position="32"/>
        <end position="49"/>
    </location>
</feature>
<evidence type="ECO:0000256" key="5">
    <source>
        <dbReference type="SAM" id="MobiDB-lite"/>
    </source>
</evidence>
<feature type="transmembrane region" description="Helical" evidence="6">
    <location>
        <begin position="301"/>
        <end position="320"/>
    </location>
</feature>
<dbReference type="GO" id="GO:0022857">
    <property type="term" value="F:transmembrane transporter activity"/>
    <property type="evidence" value="ECO:0007669"/>
    <property type="project" value="InterPro"/>
</dbReference>
<keyword evidence="3 6" id="KW-1133">Transmembrane helix</keyword>
<dbReference type="PANTHER" id="PTHR43184:SF12">
    <property type="entry name" value="SUGAR PHOSPHATE EXCHANGER 3"/>
    <property type="match status" value="1"/>
</dbReference>
<dbReference type="AlphaFoldDB" id="A0A6P6RTE0"/>
<feature type="region of interest" description="Disordered" evidence="5">
    <location>
        <begin position="1"/>
        <end position="88"/>
    </location>
</feature>
<feature type="transmembrane region" description="Helical" evidence="6">
    <location>
        <begin position="548"/>
        <end position="571"/>
    </location>
</feature>
<comment type="subcellular location">
    <subcellularLocation>
        <location evidence="1">Membrane</location>
        <topology evidence="1">Multi-pass membrane protein</topology>
    </subcellularLocation>
</comment>
<name>A0A6P6RTE0_9EIME</name>
<keyword evidence="2 6" id="KW-0812">Transmembrane</keyword>
<dbReference type="GeneID" id="34618567"/>
<protein>
    <submittedName>
        <fullName evidence="8">Sugar phosphate exchanger 3</fullName>
    </submittedName>
</protein>
<proteinExistence type="predicted"/>
<feature type="transmembrane region" description="Helical" evidence="6">
    <location>
        <begin position="483"/>
        <end position="504"/>
    </location>
</feature>
<evidence type="ECO:0000313" key="7">
    <source>
        <dbReference type="Proteomes" id="UP000515125"/>
    </source>
</evidence>
<dbReference type="Pfam" id="PF07690">
    <property type="entry name" value="MFS_1"/>
    <property type="match status" value="1"/>
</dbReference>
<organism evidence="7 8">
    <name type="scientific">Cyclospora cayetanensis</name>
    <dbReference type="NCBI Taxonomy" id="88456"/>
    <lineage>
        <taxon>Eukaryota</taxon>
        <taxon>Sar</taxon>
        <taxon>Alveolata</taxon>
        <taxon>Apicomplexa</taxon>
        <taxon>Conoidasida</taxon>
        <taxon>Coccidia</taxon>
        <taxon>Eucoccidiorida</taxon>
        <taxon>Eimeriorina</taxon>
        <taxon>Eimeriidae</taxon>
        <taxon>Cyclospora</taxon>
    </lineage>
</organism>
<dbReference type="Gene3D" id="1.20.1250.20">
    <property type="entry name" value="MFS general substrate transporter like domains"/>
    <property type="match status" value="2"/>
</dbReference>
<feature type="compositionally biased region" description="Low complexity" evidence="5">
    <location>
        <begin position="10"/>
        <end position="26"/>
    </location>
</feature>
<gene>
    <name evidence="8" type="primary">LOC34618567</name>
</gene>
<feature type="transmembrane region" description="Helical" evidence="6">
    <location>
        <begin position="516"/>
        <end position="536"/>
    </location>
</feature>
<dbReference type="RefSeq" id="XP_026190757.1">
    <property type="nucleotide sequence ID" value="XM_026334972.1"/>
</dbReference>
<dbReference type="GO" id="GO:0005789">
    <property type="term" value="C:endoplasmic reticulum membrane"/>
    <property type="evidence" value="ECO:0007669"/>
    <property type="project" value="TreeGrafter"/>
</dbReference>
<evidence type="ECO:0000256" key="2">
    <source>
        <dbReference type="ARBA" id="ARBA00022692"/>
    </source>
</evidence>
<keyword evidence="4 6" id="KW-0472">Membrane</keyword>
<evidence type="ECO:0000256" key="4">
    <source>
        <dbReference type="ARBA" id="ARBA00023136"/>
    </source>
</evidence>
<feature type="transmembrane region" description="Helical" evidence="6">
    <location>
        <begin position="332"/>
        <end position="356"/>
    </location>
</feature>
<evidence type="ECO:0000256" key="3">
    <source>
        <dbReference type="ARBA" id="ARBA00022989"/>
    </source>
</evidence>
<evidence type="ECO:0000313" key="8">
    <source>
        <dbReference type="RefSeq" id="XP_026190757.1"/>
    </source>
</evidence>
<dbReference type="OrthoDB" id="342060at2759"/>
<accession>A0A6P6RTE0</accession>
<dbReference type="PANTHER" id="PTHR43184">
    <property type="entry name" value="MAJOR FACILITATOR SUPERFAMILY TRANSPORTER 16, ISOFORM B"/>
    <property type="match status" value="1"/>
</dbReference>
<evidence type="ECO:0000256" key="6">
    <source>
        <dbReference type="SAM" id="Phobius"/>
    </source>
</evidence>
<reference evidence="8" key="1">
    <citation type="submission" date="2025-08" db="UniProtKB">
        <authorList>
            <consortium name="RefSeq"/>
        </authorList>
    </citation>
    <scope>IDENTIFICATION</scope>
</reference>
<feature type="transmembrane region" description="Helical" evidence="6">
    <location>
        <begin position="420"/>
        <end position="440"/>
    </location>
</feature>
<evidence type="ECO:0000256" key="1">
    <source>
        <dbReference type="ARBA" id="ARBA00004141"/>
    </source>
</evidence>
<sequence>MVVTRQGTVTSPDATASGSTGSSVAVGLGGRNPRRATPQKRAPSAKKRGGGYAPTKEPSNREEGLLPSLKSPQSGGRVNKAKTPRVQLADKAQVIGSIPRSSRNSAQPKERGLVRTLHLTHRLQTGPLPFVKEMSNMSSSENEKDEIPLRTSLSTTAEWEPEKLPAFRQRRQSAAIRAKQSSKSTYRLGTNASLLPDAEEDQVDLHPRQSINTIDNNSSSNNSRISEGKLKQLLLTYFCYASLYLTRKPFASSKRELELQLGLTAAALGGVDTAFLGAYAVSQLLLAPALLGGSRGPSCTVILAAAYAISACSCFCIYLLPDAQLSPLSLSCLWGINGASQALAFPLIVSTLSSWLSSTERGGVLGVWTTCQQVGSIFASYLTAELLATGSRRIASVSVLEAYTLGGRALLAPGVSGWRLAFLVPAIWVFFCAMLLGWGLKKAPGESDFKNAATRKHQGRATHKQEQQQWLLRKVLDIGSIRHLCAAYFCVKLVRYSLLYWLPYYLEKHANLTASAAGRSCSLGFEVFPLACLYFSWLSDRYLQGRRLLLLAPLCCIGGASVALLHLSVAWAPPGDISLVGQGALLLAGAAIAAPDSVLGGAATADACADEPGGADEQTVAAAACEDSGPPLIIVAWRALRGP</sequence>
<dbReference type="Proteomes" id="UP000515125">
    <property type="component" value="Unplaced"/>
</dbReference>